<sequence>MRERVCTDCIYSLAGKSWNYGLYHASSLPMTLWDTVRLKIIIGKSSKRCLKLYHKCLFLAASEDLLRNPQALQSLANECRSGKKTTAKKKQIKVIPVERIVEINRIPEGGMKLKVKKLKSAGLKHHSLKSLDGSELCDRWPTAIKAAVCR</sequence>
<dbReference type="EMBL" id="HBHP01008467">
    <property type="protein sequence ID" value="CAD9754592.1"/>
    <property type="molecule type" value="Transcribed_RNA"/>
</dbReference>
<proteinExistence type="predicted"/>
<name>A0A7S2TLS9_9EUKA</name>
<protein>
    <submittedName>
        <fullName evidence="1">Uncharacterized protein</fullName>
    </submittedName>
</protein>
<dbReference type="AlphaFoldDB" id="A0A7S2TLS9"/>
<accession>A0A7S2TLS9</accession>
<evidence type="ECO:0000313" key="1">
    <source>
        <dbReference type="EMBL" id="CAD9754592.1"/>
    </source>
</evidence>
<organism evidence="1">
    <name type="scientific">Lotharella oceanica</name>
    <dbReference type="NCBI Taxonomy" id="641309"/>
    <lineage>
        <taxon>Eukaryota</taxon>
        <taxon>Sar</taxon>
        <taxon>Rhizaria</taxon>
        <taxon>Cercozoa</taxon>
        <taxon>Chlorarachniophyceae</taxon>
        <taxon>Lotharella</taxon>
    </lineage>
</organism>
<reference evidence="1" key="1">
    <citation type="submission" date="2021-01" db="EMBL/GenBank/DDBJ databases">
        <authorList>
            <person name="Corre E."/>
            <person name="Pelletier E."/>
            <person name="Niang G."/>
            <person name="Scheremetjew M."/>
            <person name="Finn R."/>
            <person name="Kale V."/>
            <person name="Holt S."/>
            <person name="Cochrane G."/>
            <person name="Meng A."/>
            <person name="Brown T."/>
            <person name="Cohen L."/>
        </authorList>
    </citation>
    <scope>NUCLEOTIDE SEQUENCE</scope>
    <source>
        <strain evidence="1">CCMP622</strain>
    </source>
</reference>
<gene>
    <name evidence="1" type="ORF">LSP00402_LOCUS5297</name>
</gene>